<comment type="function">
    <text evidence="11">Mediates influx of magnesium ions. Alternates between open and closed states. Activated by low cytoplasmic Mg(2+) levels. Inactive when cytoplasmic Mg(2+) levels are high.</text>
</comment>
<evidence type="ECO:0000256" key="11">
    <source>
        <dbReference type="ARBA" id="ARBA00045497"/>
    </source>
</evidence>
<evidence type="ECO:0000256" key="4">
    <source>
        <dbReference type="ARBA" id="ARBA00022475"/>
    </source>
</evidence>
<dbReference type="SUPFAM" id="SSF144083">
    <property type="entry name" value="Magnesium transport protein CorA, transmembrane region"/>
    <property type="match status" value="1"/>
</dbReference>
<evidence type="ECO:0000256" key="1">
    <source>
        <dbReference type="ARBA" id="ARBA00004651"/>
    </source>
</evidence>
<dbReference type="GO" id="GO:0015087">
    <property type="term" value="F:cobalt ion transmembrane transporter activity"/>
    <property type="evidence" value="ECO:0007669"/>
    <property type="project" value="TreeGrafter"/>
</dbReference>
<comment type="similarity">
    <text evidence="2">Belongs to the CorA metal ion transporter (MIT) (TC 1.A.35) family.</text>
</comment>
<dbReference type="GO" id="GO:0050897">
    <property type="term" value="F:cobalt ion binding"/>
    <property type="evidence" value="ECO:0007669"/>
    <property type="project" value="TreeGrafter"/>
</dbReference>
<dbReference type="CDD" id="cd12830">
    <property type="entry name" value="MtCorA-like"/>
    <property type="match status" value="1"/>
</dbReference>
<evidence type="ECO:0000256" key="12">
    <source>
        <dbReference type="SAM" id="Phobius"/>
    </source>
</evidence>
<dbReference type="PANTHER" id="PTHR46494">
    <property type="entry name" value="CORA FAMILY METAL ION TRANSPORTER (EUROFUNG)"/>
    <property type="match status" value="1"/>
</dbReference>
<dbReference type="PANTHER" id="PTHR46494:SF1">
    <property type="entry name" value="CORA FAMILY METAL ION TRANSPORTER (EUROFUNG)"/>
    <property type="match status" value="1"/>
</dbReference>
<evidence type="ECO:0000256" key="10">
    <source>
        <dbReference type="ARBA" id="ARBA00034269"/>
    </source>
</evidence>
<dbReference type="Pfam" id="PF01544">
    <property type="entry name" value="CorA"/>
    <property type="match status" value="1"/>
</dbReference>
<reference evidence="13 14" key="1">
    <citation type="submission" date="2020-07" db="EMBL/GenBank/DDBJ databases">
        <title>Sequencing the genomes of 1000 actinobacteria strains.</title>
        <authorList>
            <person name="Klenk H.-P."/>
        </authorList>
    </citation>
    <scope>NUCLEOTIDE SEQUENCE [LARGE SCALE GENOMIC DNA]</scope>
    <source>
        <strain evidence="13 14">DSM 27576</strain>
    </source>
</reference>
<feature type="transmembrane region" description="Helical" evidence="12">
    <location>
        <begin position="311"/>
        <end position="331"/>
    </location>
</feature>
<comment type="caution">
    <text evidence="13">The sequence shown here is derived from an EMBL/GenBank/DDBJ whole genome shotgun (WGS) entry which is preliminary data.</text>
</comment>
<name>A0A7W3JMX5_9MICO</name>
<protein>
    <submittedName>
        <fullName evidence="13">Magnesium transporter</fullName>
    </submittedName>
</protein>
<evidence type="ECO:0000256" key="6">
    <source>
        <dbReference type="ARBA" id="ARBA00022842"/>
    </source>
</evidence>
<dbReference type="GO" id="GO:0005886">
    <property type="term" value="C:plasma membrane"/>
    <property type="evidence" value="ECO:0007669"/>
    <property type="project" value="UniProtKB-SubCell"/>
</dbReference>
<gene>
    <name evidence="13" type="ORF">FHX48_000849</name>
</gene>
<accession>A0A7W3JMX5</accession>
<keyword evidence="3" id="KW-0813">Transport</keyword>
<keyword evidence="6" id="KW-0460">Magnesium</keyword>
<comment type="subcellular location">
    <subcellularLocation>
        <location evidence="1">Cell membrane</location>
        <topology evidence="1">Multi-pass membrane protein</topology>
    </subcellularLocation>
</comment>
<dbReference type="GO" id="GO:0000287">
    <property type="term" value="F:magnesium ion binding"/>
    <property type="evidence" value="ECO:0007669"/>
    <property type="project" value="TreeGrafter"/>
</dbReference>
<organism evidence="13 14">
    <name type="scientific">Microbacterium halimionae</name>
    <dbReference type="NCBI Taxonomy" id="1526413"/>
    <lineage>
        <taxon>Bacteria</taxon>
        <taxon>Bacillati</taxon>
        <taxon>Actinomycetota</taxon>
        <taxon>Actinomycetes</taxon>
        <taxon>Micrococcales</taxon>
        <taxon>Microbacteriaceae</taxon>
        <taxon>Microbacterium</taxon>
    </lineage>
</organism>
<dbReference type="Proteomes" id="UP000526083">
    <property type="component" value="Unassembled WGS sequence"/>
</dbReference>
<keyword evidence="5 12" id="KW-0812">Transmembrane</keyword>
<dbReference type="FunFam" id="1.20.58.340:FF:000004">
    <property type="entry name" value="Magnesium transport protein CorA"/>
    <property type="match status" value="1"/>
</dbReference>
<sequence length="337" mass="37265">MSVLSAEVYADGRKIADATTLADAVTQARASGGMAWVSLLDPDQAELDEALSLLDMHPLLTGGVLRPGQRTKIAASDGKIFVALQPARYDDASEMVSCSEIDVFAGVHDIVTVQHSRTIDVSPARDHLANHPEYLARGPIAALTAIIDEVIGHYNPVLDGVEHDIDEIEEQLSSTDPHVSKRIFALQREVIDLQHATAELPGILEHLEQIAIDRAQITRAPILSDLADRARHMVERTQAFRHALESALQVNAILVEQENSVQMRRMTEMSLEQNDQVKKVSSWAAILFAPTLVGTVYGMNFNNMPELHWTYGYPMAIALMLGTSITLYTIFKRKQWL</sequence>
<keyword evidence="14" id="KW-1185">Reference proteome</keyword>
<evidence type="ECO:0000256" key="2">
    <source>
        <dbReference type="ARBA" id="ARBA00009765"/>
    </source>
</evidence>
<feature type="transmembrane region" description="Helical" evidence="12">
    <location>
        <begin position="280"/>
        <end position="299"/>
    </location>
</feature>
<evidence type="ECO:0000313" key="13">
    <source>
        <dbReference type="EMBL" id="MBA8815797.1"/>
    </source>
</evidence>
<evidence type="ECO:0000256" key="3">
    <source>
        <dbReference type="ARBA" id="ARBA00022448"/>
    </source>
</evidence>
<keyword evidence="7 12" id="KW-1133">Transmembrane helix</keyword>
<keyword evidence="8" id="KW-0406">Ion transport</keyword>
<evidence type="ECO:0000256" key="9">
    <source>
        <dbReference type="ARBA" id="ARBA00023136"/>
    </source>
</evidence>
<evidence type="ECO:0000256" key="5">
    <source>
        <dbReference type="ARBA" id="ARBA00022692"/>
    </source>
</evidence>
<keyword evidence="4" id="KW-1003">Cell membrane</keyword>
<dbReference type="AlphaFoldDB" id="A0A7W3JMX5"/>
<evidence type="ECO:0000256" key="7">
    <source>
        <dbReference type="ARBA" id="ARBA00022989"/>
    </source>
</evidence>
<dbReference type="SUPFAM" id="SSF143865">
    <property type="entry name" value="CorA soluble domain-like"/>
    <property type="match status" value="1"/>
</dbReference>
<evidence type="ECO:0000313" key="14">
    <source>
        <dbReference type="Proteomes" id="UP000526083"/>
    </source>
</evidence>
<dbReference type="InterPro" id="IPR002523">
    <property type="entry name" value="MgTranspt_CorA/ZnTranspt_ZntB"/>
</dbReference>
<evidence type="ECO:0000256" key="8">
    <source>
        <dbReference type="ARBA" id="ARBA00023065"/>
    </source>
</evidence>
<comment type="catalytic activity">
    <reaction evidence="10">
        <text>Mg(2+)(in) = Mg(2+)(out)</text>
        <dbReference type="Rhea" id="RHEA:29827"/>
        <dbReference type="ChEBI" id="CHEBI:18420"/>
    </reaction>
</comment>
<dbReference type="Gene3D" id="3.30.460.20">
    <property type="entry name" value="CorA soluble domain-like"/>
    <property type="match status" value="1"/>
</dbReference>
<dbReference type="Gene3D" id="1.20.58.340">
    <property type="entry name" value="Magnesium transport protein CorA, transmembrane region"/>
    <property type="match status" value="2"/>
</dbReference>
<dbReference type="RefSeq" id="WP_167048864.1">
    <property type="nucleotide sequence ID" value="NZ_JAAOZB010000002.1"/>
</dbReference>
<proteinExistence type="inferred from homology"/>
<dbReference type="InterPro" id="IPR045861">
    <property type="entry name" value="CorA_cytoplasmic_dom"/>
</dbReference>
<dbReference type="EMBL" id="JACGWY010000001">
    <property type="protein sequence ID" value="MBA8815797.1"/>
    <property type="molecule type" value="Genomic_DNA"/>
</dbReference>
<dbReference type="GO" id="GO:0015095">
    <property type="term" value="F:magnesium ion transmembrane transporter activity"/>
    <property type="evidence" value="ECO:0007669"/>
    <property type="project" value="TreeGrafter"/>
</dbReference>
<keyword evidence="9 12" id="KW-0472">Membrane</keyword>
<dbReference type="InterPro" id="IPR045863">
    <property type="entry name" value="CorA_TM1_TM2"/>
</dbReference>